<comment type="caution">
    <text evidence="1">The sequence shown here is derived from an EMBL/GenBank/DDBJ whole genome shotgun (WGS) entry which is preliminary data.</text>
</comment>
<dbReference type="Proteomes" id="UP001152622">
    <property type="component" value="Chromosome 2"/>
</dbReference>
<dbReference type="AlphaFoldDB" id="A0A9Q1G456"/>
<name>A0A9Q1G456_SYNKA</name>
<proteinExistence type="predicted"/>
<dbReference type="OrthoDB" id="9378527at2759"/>
<organism evidence="1 2">
    <name type="scientific">Synaphobranchus kaupii</name>
    <name type="common">Kaup's arrowtooth eel</name>
    <dbReference type="NCBI Taxonomy" id="118154"/>
    <lineage>
        <taxon>Eukaryota</taxon>
        <taxon>Metazoa</taxon>
        <taxon>Chordata</taxon>
        <taxon>Craniata</taxon>
        <taxon>Vertebrata</taxon>
        <taxon>Euteleostomi</taxon>
        <taxon>Actinopterygii</taxon>
        <taxon>Neopterygii</taxon>
        <taxon>Teleostei</taxon>
        <taxon>Anguilliformes</taxon>
        <taxon>Synaphobranchidae</taxon>
        <taxon>Synaphobranchus</taxon>
    </lineage>
</organism>
<protein>
    <submittedName>
        <fullName evidence="1">Uncharacterized protein</fullName>
    </submittedName>
</protein>
<evidence type="ECO:0000313" key="1">
    <source>
        <dbReference type="EMBL" id="KAJ8374876.1"/>
    </source>
</evidence>
<reference evidence="1" key="1">
    <citation type="journal article" date="2023" name="Science">
        <title>Genome structures resolve the early diversification of teleost fishes.</title>
        <authorList>
            <person name="Parey E."/>
            <person name="Louis A."/>
            <person name="Montfort J."/>
            <person name="Bouchez O."/>
            <person name="Roques C."/>
            <person name="Iampietro C."/>
            <person name="Lluch J."/>
            <person name="Castinel A."/>
            <person name="Donnadieu C."/>
            <person name="Desvignes T."/>
            <person name="Floi Bucao C."/>
            <person name="Jouanno E."/>
            <person name="Wen M."/>
            <person name="Mejri S."/>
            <person name="Dirks R."/>
            <person name="Jansen H."/>
            <person name="Henkel C."/>
            <person name="Chen W.J."/>
            <person name="Zahm M."/>
            <person name="Cabau C."/>
            <person name="Klopp C."/>
            <person name="Thompson A.W."/>
            <person name="Robinson-Rechavi M."/>
            <person name="Braasch I."/>
            <person name="Lecointre G."/>
            <person name="Bobe J."/>
            <person name="Postlethwait J.H."/>
            <person name="Berthelot C."/>
            <person name="Roest Crollius H."/>
            <person name="Guiguen Y."/>
        </authorList>
    </citation>
    <scope>NUCLEOTIDE SEQUENCE</scope>
    <source>
        <strain evidence="1">WJC10195</strain>
    </source>
</reference>
<dbReference type="EMBL" id="JAINUF010000002">
    <property type="protein sequence ID" value="KAJ8374876.1"/>
    <property type="molecule type" value="Genomic_DNA"/>
</dbReference>
<accession>A0A9Q1G456</accession>
<gene>
    <name evidence="1" type="ORF">SKAU_G00054560</name>
</gene>
<keyword evidence="2" id="KW-1185">Reference proteome</keyword>
<sequence length="131" mass="14293">MQKGLISSRPWGITEGVPELMSKELRKHTMQRSGSVGGACRNMMSEAHLWLIGHVNGLQPITCCLVTTTVLSRRVKGHALPPTPPFLGHTLFSSSGSVQLLQSAGRRAEVKSRRERRSKAEAVSAVTESLF</sequence>
<evidence type="ECO:0000313" key="2">
    <source>
        <dbReference type="Proteomes" id="UP001152622"/>
    </source>
</evidence>